<feature type="region of interest" description="Disordered" evidence="1">
    <location>
        <begin position="303"/>
        <end position="354"/>
    </location>
</feature>
<dbReference type="Proteomes" id="UP001274896">
    <property type="component" value="Unassembled WGS sequence"/>
</dbReference>
<organism evidence="2 3">
    <name type="scientific">Hemibagrus guttatus</name>
    <dbReference type="NCBI Taxonomy" id="175788"/>
    <lineage>
        <taxon>Eukaryota</taxon>
        <taxon>Metazoa</taxon>
        <taxon>Chordata</taxon>
        <taxon>Craniata</taxon>
        <taxon>Vertebrata</taxon>
        <taxon>Euteleostomi</taxon>
        <taxon>Actinopterygii</taxon>
        <taxon>Neopterygii</taxon>
        <taxon>Teleostei</taxon>
        <taxon>Ostariophysi</taxon>
        <taxon>Siluriformes</taxon>
        <taxon>Bagridae</taxon>
        <taxon>Hemibagrus</taxon>
    </lineage>
</organism>
<dbReference type="Pfam" id="PF17663">
    <property type="entry name" value="DUF5525"/>
    <property type="match status" value="1"/>
</dbReference>
<reference evidence="2" key="1">
    <citation type="submission" date="2023-06" db="EMBL/GenBank/DDBJ databases">
        <title>Male Hemibagrus guttatus genome.</title>
        <authorList>
            <person name="Bian C."/>
        </authorList>
    </citation>
    <scope>NUCLEOTIDE SEQUENCE</scope>
    <source>
        <strain evidence="2">Male_cb2023</strain>
        <tissue evidence="2">Muscle</tissue>
    </source>
</reference>
<protein>
    <submittedName>
        <fullName evidence="2">Uncharacterized protein</fullName>
    </submittedName>
</protein>
<dbReference type="Gene3D" id="2.80.10.70">
    <property type="entry name" value="Spindlin/Ssty"/>
    <property type="match status" value="1"/>
</dbReference>
<sequence length="454" mass="52186">VAEVHPLPQQKNLVDSLFQNQCMDTVLAVLAKSAQAGAVFIPMLVVKEVLFPQVQGTFIDQVLQEHRVELRPTTLTEERQLTQLHKRAFSSKLRRLLSLKQLPDVYPDVLNLLYYDGVCKFLEVNSTLKKECVQCSDEAESSFNEFEVHCISPRPHTPDTTTCLENLKRSSRQKNQFKTKGRVKGACKRSFLGDDTSSEEDRPAEESESWTFTGCLEMGGWGNVPAACAGVEAHTEVKIESDIEQEPENSWGRPLTSDDLSSESTDVDTEMSSYASHAPGSITKRSDMVLKLRKVYYNKGQRGQVSQYQRVPNQSEVQRGRHGRCHRKEKHGSSETSWRHGVRKVSSRSQHCPHLSAPCTSEHRRRWVLRSATKNTHRTMRNRYPELVGKRIRHLYEENDKTEVWYKGVVLRIHESHPNPLKTVFEVKYDSEPEWQYYLELLVDYKKGWLQIEG</sequence>
<evidence type="ECO:0000313" key="2">
    <source>
        <dbReference type="EMBL" id="KAK3549206.1"/>
    </source>
</evidence>
<keyword evidence="3" id="KW-1185">Reference proteome</keyword>
<evidence type="ECO:0000256" key="1">
    <source>
        <dbReference type="SAM" id="MobiDB-lite"/>
    </source>
</evidence>
<gene>
    <name evidence="2" type="ORF">QTP70_034202</name>
</gene>
<dbReference type="PANTHER" id="PTHR28422:SF1">
    <property type="entry name" value="SIMILAR TO HUMAN CHROMOSOME 15 OPEN READING FRAME 39"/>
    <property type="match status" value="1"/>
</dbReference>
<feature type="region of interest" description="Disordered" evidence="1">
    <location>
        <begin position="240"/>
        <end position="265"/>
    </location>
</feature>
<feature type="non-terminal residue" evidence="2">
    <location>
        <position position="454"/>
    </location>
</feature>
<dbReference type="EMBL" id="JAUCMX010000004">
    <property type="protein sequence ID" value="KAK3549206.1"/>
    <property type="molecule type" value="Genomic_DNA"/>
</dbReference>
<feature type="compositionally biased region" description="Low complexity" evidence="1">
    <location>
        <begin position="255"/>
        <end position="264"/>
    </location>
</feature>
<feature type="compositionally biased region" description="Basic residues" evidence="1">
    <location>
        <begin position="320"/>
        <end position="330"/>
    </location>
</feature>
<evidence type="ECO:0000313" key="3">
    <source>
        <dbReference type="Proteomes" id="UP001274896"/>
    </source>
</evidence>
<accession>A0AAE0RAT0</accession>
<dbReference type="InterPro" id="IPR037656">
    <property type="entry name" value="DUF5525"/>
</dbReference>
<dbReference type="InterPro" id="IPR042567">
    <property type="entry name" value="SPIN/Ssty_sf"/>
</dbReference>
<proteinExistence type="predicted"/>
<feature type="compositionally biased region" description="Polar residues" evidence="1">
    <location>
        <begin position="303"/>
        <end position="317"/>
    </location>
</feature>
<dbReference type="AlphaFoldDB" id="A0AAE0RAT0"/>
<dbReference type="PANTHER" id="PTHR28422">
    <property type="entry name" value="SIMILAR TO HUMAN CHROMOSOME 15 OPEN READING FRAME 39"/>
    <property type="match status" value="1"/>
</dbReference>
<name>A0AAE0RAT0_9TELE</name>
<comment type="caution">
    <text evidence="2">The sequence shown here is derived from an EMBL/GenBank/DDBJ whole genome shotgun (WGS) entry which is preliminary data.</text>
</comment>